<protein>
    <submittedName>
        <fullName evidence="2">Uncharacterized protein</fullName>
    </submittedName>
</protein>
<gene>
    <name evidence="2" type="ORF">BV898_13660</name>
</gene>
<dbReference type="Proteomes" id="UP000192578">
    <property type="component" value="Unassembled WGS sequence"/>
</dbReference>
<comment type="caution">
    <text evidence="2">The sequence shown here is derived from an EMBL/GenBank/DDBJ whole genome shotgun (WGS) entry which is preliminary data.</text>
</comment>
<proteinExistence type="predicted"/>
<evidence type="ECO:0000256" key="1">
    <source>
        <dbReference type="SAM" id="MobiDB-lite"/>
    </source>
</evidence>
<dbReference type="AlphaFoldDB" id="A0A1W0WAB2"/>
<organism evidence="2 3">
    <name type="scientific">Hypsibius exemplaris</name>
    <name type="common">Freshwater tardigrade</name>
    <dbReference type="NCBI Taxonomy" id="2072580"/>
    <lineage>
        <taxon>Eukaryota</taxon>
        <taxon>Metazoa</taxon>
        <taxon>Ecdysozoa</taxon>
        <taxon>Tardigrada</taxon>
        <taxon>Eutardigrada</taxon>
        <taxon>Parachela</taxon>
        <taxon>Hypsibioidea</taxon>
        <taxon>Hypsibiidae</taxon>
        <taxon>Hypsibius</taxon>
    </lineage>
</organism>
<accession>A0A1W0WAB2</accession>
<name>A0A1W0WAB2_HYPEX</name>
<feature type="compositionally biased region" description="Acidic residues" evidence="1">
    <location>
        <begin position="52"/>
        <end position="62"/>
    </location>
</feature>
<feature type="region of interest" description="Disordered" evidence="1">
    <location>
        <begin position="24"/>
        <end position="62"/>
    </location>
</feature>
<evidence type="ECO:0000313" key="3">
    <source>
        <dbReference type="Proteomes" id="UP000192578"/>
    </source>
</evidence>
<sequence length="139" mass="15674">MVRFVRWYAPYDGTLRTMVRHETETAGNGPWSQPAQCRCTGSRMNSRGNGGEGEDDRDTDDELMSNHEGVFGWPEDSPADCNVVYIATPENMFVLPTEDKGLAFQYLEVLYDFVGALMTTIHALTPPNDSLLNYQFQKV</sequence>
<dbReference type="EMBL" id="MTYJ01000154">
    <property type="protein sequence ID" value="OQV12102.1"/>
    <property type="molecule type" value="Genomic_DNA"/>
</dbReference>
<evidence type="ECO:0000313" key="2">
    <source>
        <dbReference type="EMBL" id="OQV12102.1"/>
    </source>
</evidence>
<reference evidence="3" key="1">
    <citation type="submission" date="2017-01" db="EMBL/GenBank/DDBJ databases">
        <title>Comparative genomics of anhydrobiosis in the tardigrade Hypsibius dujardini.</title>
        <authorList>
            <person name="Yoshida Y."/>
            <person name="Koutsovoulos G."/>
            <person name="Laetsch D."/>
            <person name="Stevens L."/>
            <person name="Kumar S."/>
            <person name="Horikawa D."/>
            <person name="Ishino K."/>
            <person name="Komine S."/>
            <person name="Tomita M."/>
            <person name="Blaxter M."/>
            <person name="Arakawa K."/>
        </authorList>
    </citation>
    <scope>NUCLEOTIDE SEQUENCE [LARGE SCALE GENOMIC DNA]</scope>
    <source>
        <strain evidence="3">Z151</strain>
    </source>
</reference>
<keyword evidence="3" id="KW-1185">Reference proteome</keyword>